<evidence type="ECO:0000313" key="3">
    <source>
        <dbReference type="Proteomes" id="UP000010552"/>
    </source>
</evidence>
<organism evidence="2 3">
    <name type="scientific">Pteropus alecto</name>
    <name type="common">Black flying fox</name>
    <dbReference type="NCBI Taxonomy" id="9402"/>
    <lineage>
        <taxon>Eukaryota</taxon>
        <taxon>Metazoa</taxon>
        <taxon>Chordata</taxon>
        <taxon>Craniata</taxon>
        <taxon>Vertebrata</taxon>
        <taxon>Euteleostomi</taxon>
        <taxon>Mammalia</taxon>
        <taxon>Eutheria</taxon>
        <taxon>Laurasiatheria</taxon>
        <taxon>Chiroptera</taxon>
        <taxon>Yinpterochiroptera</taxon>
        <taxon>Pteropodoidea</taxon>
        <taxon>Pteropodidae</taxon>
        <taxon>Pteropodinae</taxon>
        <taxon>Pteropus</taxon>
    </lineage>
</organism>
<evidence type="ECO:0000313" key="2">
    <source>
        <dbReference type="EMBL" id="ELK13038.1"/>
    </source>
</evidence>
<dbReference type="AlphaFoldDB" id="L5KQM5"/>
<feature type="region of interest" description="Disordered" evidence="1">
    <location>
        <begin position="1"/>
        <end position="28"/>
    </location>
</feature>
<gene>
    <name evidence="2" type="ORF">PAL_GLEAN10002277</name>
</gene>
<keyword evidence="3" id="KW-1185">Reference proteome</keyword>
<dbReference type="Proteomes" id="UP000010552">
    <property type="component" value="Unassembled WGS sequence"/>
</dbReference>
<name>L5KQM5_PTEAL</name>
<protein>
    <submittedName>
        <fullName evidence="2">Uncharacterized protein</fullName>
    </submittedName>
</protein>
<evidence type="ECO:0000256" key="1">
    <source>
        <dbReference type="SAM" id="MobiDB-lite"/>
    </source>
</evidence>
<dbReference type="EMBL" id="KB030634">
    <property type="protein sequence ID" value="ELK13038.1"/>
    <property type="molecule type" value="Genomic_DNA"/>
</dbReference>
<proteinExistence type="predicted"/>
<dbReference type="InParanoid" id="L5KQM5"/>
<accession>L5KQM5</accession>
<reference evidence="3" key="1">
    <citation type="journal article" date="2013" name="Science">
        <title>Comparative analysis of bat genomes provides insight into the evolution of flight and immunity.</title>
        <authorList>
            <person name="Zhang G."/>
            <person name="Cowled C."/>
            <person name="Shi Z."/>
            <person name="Huang Z."/>
            <person name="Bishop-Lilly K.A."/>
            <person name="Fang X."/>
            <person name="Wynne J.W."/>
            <person name="Xiong Z."/>
            <person name="Baker M.L."/>
            <person name="Zhao W."/>
            <person name="Tachedjian M."/>
            <person name="Zhu Y."/>
            <person name="Zhou P."/>
            <person name="Jiang X."/>
            <person name="Ng J."/>
            <person name="Yang L."/>
            <person name="Wu L."/>
            <person name="Xiao J."/>
            <person name="Feng Y."/>
            <person name="Chen Y."/>
            <person name="Sun X."/>
            <person name="Zhang Y."/>
            <person name="Marsh G.A."/>
            <person name="Crameri G."/>
            <person name="Broder C.C."/>
            <person name="Frey K.G."/>
            <person name="Wang L.F."/>
            <person name="Wang J."/>
        </authorList>
    </citation>
    <scope>NUCLEOTIDE SEQUENCE [LARGE SCALE GENOMIC DNA]</scope>
</reference>
<sequence>MGQGCRPTVSHGSGRPSDDPSPQLCSCGPHPVVPGSTLSPDRLEAVRGWVPCCRASGTLAHVQWAGDRAREPRVSNKSHLVLRLLAQTHSPTTLHSEDVCSWAQRLHHAGAGGSLDKLQGTQGKRQALKRLRGRRTLVWLRQGEHQRALLLEGAPCLPPGIPRSSPSVLRPADSKRPWLGHCGLYSETLVKRNMGSMGALLAWPAALPCLGFR</sequence>